<evidence type="ECO:0000256" key="3">
    <source>
        <dbReference type="SAM" id="SignalP"/>
    </source>
</evidence>
<evidence type="ECO:0000256" key="1">
    <source>
        <dbReference type="SAM" id="MobiDB-lite"/>
    </source>
</evidence>
<sequence length="1031" mass="108072">MKKKQLFAVLLAGSMTVGMAPAAAFAAEDTGAVTEAEAPTADENTETPDDGAAVDDQSQSEADAQAEAEAQAAAQAQAEAEAQAAAQAQAEAEAQAAAQAQAEAEAQAAAQAQAEEAQQEQQTTAADATVTTAADATVTTAAELQAAINNAPDFAGSIDDSDLYTSAYKILISASFNLTDTITVPANKNIAIFGATNATTVVGRGSVAGDMFKVSAGSILSMTQNEGDGSSEIGKLSVEGKKDDETAADGSIVSVEAGAKFVMTTGVTLSKNVSTAAGAAVKNSGKLVITGGEIKDNVSTGGAVYSTGTVSLEKGEGASDDEPKIIENYTSAEKSVKSNIVLGQQDQSAGSIIIAGAFENQNVGYSVENPAVDYTVFQKPESLAADAFAKAIKAMSYEGDQSYGINTATGLLVSNIPTINIDNPTSKEANTVSVTFTSDKAGTYYYKYVAKGAEAPTIETATEGGTVKAGETTSLKLTKVTDKTIDLYVWVKESESGNAIVGEGVKKDIAVTQAQNPVDPKPAAPKVTKISAESKTATTAEVVLQSDKSGTCYYKWVAKGADKPSITTKDSKIAVTAKKDCKIDLKNLEGDAIDLYVQVVAKDGSKTAVTKIATVTLKETAKTPAKISNVSYKWKGHTSATVTMRSDKAGVYYYEWVKRGSKAPTVDKMSKGTKVSANKDFTISLKDLDANNAIDVYVSIKGTDGTVSTPKKITLDEAKRPANVRWVGFSWINHTSANVTLISNKSGTCYYKWVSRNSDGTSATPKDLTSTGKQITFTADKKFNIGLEDLDSDNPIDLYIQIKDKNGVLTNPLKIAFKEDSRPKVADPTPTDTPDAYIPNVKESVVQGLDEAIQFYPNQFYEFTVIGAGTTNQDPNEGDVKWVPVYWSTAANPTQSQMHTAWKIGSGKGINKDATYNLYVFFQKYIYTGGQWQETDTIESAVYQFRSAKLTPTGTPGADGTYGTGGQTGSDPDATITGEASATSSNGGNGTRSKNAVSTADNSPIGTMSALAVASLLAGGYVIVRRRKKDI</sequence>
<feature type="signal peptide" evidence="3">
    <location>
        <begin position="1"/>
        <end position="26"/>
    </location>
</feature>
<accession>A0AAW5CK79</accession>
<keyword evidence="2" id="KW-0812">Transmembrane</keyword>
<comment type="caution">
    <text evidence="4">The sequence shown here is derived from an EMBL/GenBank/DDBJ whole genome shotgun (WGS) entry which is preliminary data.</text>
</comment>
<name>A0AAW5CK79_9FIRM</name>
<evidence type="ECO:0000313" key="4">
    <source>
        <dbReference type="EMBL" id="MCG5032033.1"/>
    </source>
</evidence>
<dbReference type="EMBL" id="JAKNDE010000001">
    <property type="protein sequence ID" value="MCG5032033.1"/>
    <property type="molecule type" value="Genomic_DNA"/>
</dbReference>
<feature type="transmembrane region" description="Helical" evidence="2">
    <location>
        <begin position="1005"/>
        <end position="1024"/>
    </location>
</feature>
<feature type="chain" id="PRO_5044003214" description="LPXTG cell wall anchor domain-containing protein" evidence="3">
    <location>
        <begin position="27"/>
        <end position="1031"/>
    </location>
</feature>
<feature type="region of interest" description="Disordered" evidence="1">
    <location>
        <begin position="29"/>
        <end position="77"/>
    </location>
</feature>
<organism evidence="4 5">
    <name type="scientific">Blautia massiliensis</name>
    <name type="common">ex Durand et al. 2017</name>
    <dbReference type="NCBI Taxonomy" id="1737424"/>
    <lineage>
        <taxon>Bacteria</taxon>
        <taxon>Bacillati</taxon>
        <taxon>Bacillota</taxon>
        <taxon>Clostridia</taxon>
        <taxon>Lachnospirales</taxon>
        <taxon>Lachnospiraceae</taxon>
        <taxon>Blautia</taxon>
    </lineage>
</organism>
<gene>
    <name evidence="4" type="ORF">L0P48_00180</name>
</gene>
<evidence type="ECO:0000313" key="5">
    <source>
        <dbReference type="Proteomes" id="UP001200089"/>
    </source>
</evidence>
<reference evidence="4" key="1">
    <citation type="submission" date="2022-01" db="EMBL/GenBank/DDBJ databases">
        <title>Collection of gut derived symbiotic bacterial strains cultured from healthy donors.</title>
        <authorList>
            <person name="Lin H."/>
            <person name="Kohout C."/>
            <person name="Waligurski E."/>
            <person name="Pamer E.G."/>
        </authorList>
    </citation>
    <scope>NUCLEOTIDE SEQUENCE</scope>
    <source>
        <strain evidence="4">DFI.1.11</strain>
    </source>
</reference>
<keyword evidence="2" id="KW-1133">Transmembrane helix</keyword>
<feature type="compositionally biased region" description="Polar residues" evidence="1">
    <location>
        <begin position="978"/>
        <end position="1001"/>
    </location>
</feature>
<dbReference type="AlphaFoldDB" id="A0AAW5CK79"/>
<feature type="region of interest" description="Disordered" evidence="1">
    <location>
        <begin position="107"/>
        <end position="126"/>
    </location>
</feature>
<feature type="compositionally biased region" description="Low complexity" evidence="1">
    <location>
        <begin position="54"/>
        <end position="77"/>
    </location>
</feature>
<feature type="compositionally biased region" description="Acidic residues" evidence="1">
    <location>
        <begin position="43"/>
        <end position="53"/>
    </location>
</feature>
<dbReference type="RefSeq" id="WP_237971243.1">
    <property type="nucleotide sequence ID" value="NZ_JAKNDE010000001.1"/>
</dbReference>
<evidence type="ECO:0008006" key="6">
    <source>
        <dbReference type="Google" id="ProtNLM"/>
    </source>
</evidence>
<dbReference type="Proteomes" id="UP001200089">
    <property type="component" value="Unassembled WGS sequence"/>
</dbReference>
<keyword evidence="3" id="KW-0732">Signal</keyword>
<protein>
    <recommendedName>
        <fullName evidence="6">LPXTG cell wall anchor domain-containing protein</fullName>
    </recommendedName>
</protein>
<evidence type="ECO:0000256" key="2">
    <source>
        <dbReference type="SAM" id="Phobius"/>
    </source>
</evidence>
<feature type="region of interest" description="Disordered" evidence="1">
    <location>
        <begin position="954"/>
        <end position="1001"/>
    </location>
</feature>
<proteinExistence type="predicted"/>
<keyword evidence="2" id="KW-0472">Membrane</keyword>